<proteinExistence type="predicted"/>
<keyword evidence="2" id="KW-1185">Reference proteome</keyword>
<name>Q8DUU5_STRMU</name>
<reference evidence="1 2" key="1">
    <citation type="journal article" date="2002" name="Proc. Natl. Acad. Sci. U.S.A.">
        <title>Genome sequence of Streptococcus mutans UA159, a cariogenic dental pathogen.</title>
        <authorList>
            <person name="Ajdic D."/>
            <person name="McShan W.M."/>
            <person name="McLaughlin R.E."/>
            <person name="Savic G."/>
            <person name="Chang J."/>
            <person name="Carson M.B."/>
            <person name="Primeaux C."/>
            <person name="Tian R."/>
            <person name="Kenton S."/>
            <person name="Jia H."/>
            <person name="Lin S."/>
            <person name="Qian Y."/>
            <person name="Li S."/>
            <person name="Zhu H."/>
            <person name="Najar F."/>
            <person name="Lai H."/>
            <person name="White J."/>
            <person name="Roe B.A."/>
            <person name="Ferretti J.J."/>
        </authorList>
    </citation>
    <scope>NUCLEOTIDE SEQUENCE [LARGE SCALE GENOMIC DNA]</scope>
    <source>
        <strain evidence="2">ATCC 700610 / UA159</strain>
    </source>
</reference>
<dbReference type="Proteomes" id="UP000002512">
    <property type="component" value="Chromosome"/>
</dbReference>
<sequence length="42" mass="4739">MFIFLQPSVARIQLEFDPKVSNLPSSRNINVSATFITEKSLV</sequence>
<dbReference type="AlphaFoldDB" id="Q8DUU5"/>
<protein>
    <submittedName>
        <fullName evidence="1">Uncharacterized protein</fullName>
    </submittedName>
</protein>
<accession>Q8DUU5</accession>
<evidence type="ECO:0000313" key="2">
    <source>
        <dbReference type="Proteomes" id="UP000002512"/>
    </source>
</evidence>
<evidence type="ECO:0000313" key="1">
    <source>
        <dbReference type="EMBL" id="AAN58516.1"/>
    </source>
</evidence>
<dbReference type="KEGG" id="smu:SMU_798c"/>
<gene>
    <name evidence="1" type="ordered locus">SMU_798c</name>
</gene>
<organism evidence="1 2">
    <name type="scientific">Streptococcus mutans serotype c (strain ATCC 700610 / UA159)</name>
    <dbReference type="NCBI Taxonomy" id="210007"/>
    <lineage>
        <taxon>Bacteria</taxon>
        <taxon>Bacillati</taxon>
        <taxon>Bacillota</taxon>
        <taxon>Bacilli</taxon>
        <taxon>Lactobacillales</taxon>
        <taxon>Streptococcaceae</taxon>
        <taxon>Streptococcus</taxon>
    </lineage>
</organism>
<dbReference type="EMBL" id="AE014133">
    <property type="protein sequence ID" value="AAN58516.1"/>
    <property type="molecule type" value="Genomic_DNA"/>
</dbReference>
<dbReference type="PATRIC" id="fig|210007.7.peg.707"/>
<dbReference type="HOGENOM" id="CLU_214527_0_0_9"/>